<dbReference type="GO" id="GO:0016020">
    <property type="term" value="C:membrane"/>
    <property type="evidence" value="ECO:0007669"/>
    <property type="project" value="UniProtKB-SubCell"/>
</dbReference>
<dbReference type="Proteomes" id="UP000013827">
    <property type="component" value="Unassembled WGS sequence"/>
</dbReference>
<evidence type="ECO:0000256" key="4">
    <source>
        <dbReference type="ARBA" id="ARBA00023136"/>
    </source>
</evidence>
<dbReference type="PaxDb" id="2903-EOD27264"/>
<dbReference type="Gene3D" id="1.20.120.1630">
    <property type="match status" value="1"/>
</dbReference>
<dbReference type="PANTHER" id="PTHR35988">
    <property type="entry name" value="15-CIS-ZETA-CAROTENE ISOMERASE, CHLOROPLASTIC"/>
    <property type="match status" value="1"/>
</dbReference>
<dbReference type="AlphaFoldDB" id="A0A0D3JUS9"/>
<dbReference type="Pfam" id="PF00909">
    <property type="entry name" value="Ammonium_transp"/>
    <property type="match status" value="1"/>
</dbReference>
<dbReference type="eggNOG" id="KOG0682">
    <property type="taxonomic scope" value="Eukaryota"/>
</dbReference>
<evidence type="ECO:0000313" key="9">
    <source>
        <dbReference type="EnsemblProtists" id="EOD27264"/>
    </source>
</evidence>
<dbReference type="GO" id="GO:0008519">
    <property type="term" value="F:ammonium channel activity"/>
    <property type="evidence" value="ECO:0007669"/>
    <property type="project" value="InterPro"/>
</dbReference>
<evidence type="ECO:0000256" key="1">
    <source>
        <dbReference type="ARBA" id="ARBA00004141"/>
    </source>
</evidence>
<accession>A0A0D3JUS9</accession>
<evidence type="ECO:0000256" key="3">
    <source>
        <dbReference type="ARBA" id="ARBA00022989"/>
    </source>
</evidence>
<reference evidence="9" key="2">
    <citation type="submission" date="2024-10" db="UniProtKB">
        <authorList>
            <consortium name="EnsemblProtists"/>
        </authorList>
    </citation>
    <scope>IDENTIFICATION</scope>
</reference>
<name>A0A0D3JUS9_EMIH1</name>
<dbReference type="EnsemblProtists" id="EOD27264">
    <property type="protein sequence ID" value="EOD27264"/>
    <property type="gene ID" value="EMIHUDRAFT_463302"/>
</dbReference>
<dbReference type="SUPFAM" id="SSF111352">
    <property type="entry name" value="Ammonium transporter"/>
    <property type="match status" value="1"/>
</dbReference>
<feature type="compositionally biased region" description="Pro residues" evidence="5">
    <location>
        <begin position="34"/>
        <end position="49"/>
    </location>
</feature>
<organism evidence="9 10">
    <name type="scientific">Emiliania huxleyi (strain CCMP1516)</name>
    <dbReference type="NCBI Taxonomy" id="280463"/>
    <lineage>
        <taxon>Eukaryota</taxon>
        <taxon>Haptista</taxon>
        <taxon>Haptophyta</taxon>
        <taxon>Prymnesiophyceae</taxon>
        <taxon>Isochrysidales</taxon>
        <taxon>Noelaerhabdaceae</taxon>
        <taxon>Emiliania</taxon>
    </lineage>
</organism>
<dbReference type="KEGG" id="ehx:EMIHUDRAFT_463302"/>
<keyword evidence="3 6" id="KW-1133">Transmembrane helix</keyword>
<feature type="transmembrane region" description="Helical" evidence="6">
    <location>
        <begin position="180"/>
        <end position="201"/>
    </location>
</feature>
<dbReference type="STRING" id="2903.R1F234"/>
<feature type="region of interest" description="Disordered" evidence="5">
    <location>
        <begin position="18"/>
        <end position="50"/>
    </location>
</feature>
<keyword evidence="2 6" id="KW-0812">Transmembrane</keyword>
<dbReference type="Gene3D" id="1.10.3430.10">
    <property type="entry name" value="Ammonium transporter AmtB like domains"/>
    <property type="match status" value="2"/>
</dbReference>
<dbReference type="InterPro" id="IPR029020">
    <property type="entry name" value="Ammonium/urea_transptr"/>
</dbReference>
<dbReference type="GeneID" id="17272810"/>
<feature type="domain" description="Ammonium transporter AmtB-like" evidence="7">
    <location>
        <begin position="395"/>
        <end position="505"/>
    </location>
</feature>
<evidence type="ECO:0008006" key="11">
    <source>
        <dbReference type="Google" id="ProtNLM"/>
    </source>
</evidence>
<dbReference type="PANTHER" id="PTHR35988:SF2">
    <property type="entry name" value="15-CIS-ZETA-CAROTENE ISOMERASE, CHLOROPLASTIC"/>
    <property type="match status" value="1"/>
</dbReference>
<sequence>MLCHLAGLALVPPRAPTLAPRRGWQRSAVASSVRPPPLPDDRPGLPPPTEEGGVLAQILPISLLLESQEADRAGDLAVGEDAGAFAWRNERWGQVIEDGGEVGRDWLTFFAAVGTIMSALVVLWIYSPTGYGDDFLAALEAACGGNSHLVTLAFGILFPLVHSGLAGLRPYASRVTGERLWRVLFASCSLPLAYSWIVYFISHAHDGVVWWNGEASPVAHAVAWCASFSSFFLLYPSVFNLKEVAAVEKPRLHLWETGVIRITRHPQMVGQLLWSAAHLSMVGSSFTALTMALLVGHHLFAVWHGDRRLEAEHGDAFRAVKERTSVWPFLAILDGRQTLPPDYYKELVRAPYVLIAAGTLAAYKAHPYMQAGAALVRNTGLVPGGVLDGLLGETLLVYYPLCHWVWGGGWLARLGVCDFAGGIVIHTSAGVASLVTALRLGPRVGFAGLASHSLAPHNFPMAATGAGLLWVGWFAFNGGSALAVGSLAASALLSMHVAGAGGALEYLRIDDALDVTSIHGVTGVVGSLLLGVYASSEVNPAGPDGSLDQLRLQALGVAAEELDGLDRSQHAESSYLDLAAFVKHATPTTDELFEGADLALGEVSPAKRRSGQSLSVRLARVEIAEAAMV</sequence>
<dbReference type="HOGENOM" id="CLU_435085_0_0_1"/>
<dbReference type="RefSeq" id="XP_005779693.1">
    <property type="nucleotide sequence ID" value="XM_005779636.1"/>
</dbReference>
<protein>
    <recommendedName>
        <fullName evidence="11">Ammonium transporter AmtB-like domain-containing protein</fullName>
    </recommendedName>
</protein>
<feature type="transmembrane region" description="Helical" evidence="6">
    <location>
        <begin position="419"/>
        <end position="438"/>
    </location>
</feature>
<dbReference type="InterPro" id="IPR024041">
    <property type="entry name" value="NH4_transpt_AmtB-like_dom"/>
</dbReference>
<evidence type="ECO:0000256" key="2">
    <source>
        <dbReference type="ARBA" id="ARBA00022692"/>
    </source>
</evidence>
<proteinExistence type="predicted"/>
<evidence type="ECO:0000256" key="5">
    <source>
        <dbReference type="SAM" id="MobiDB-lite"/>
    </source>
</evidence>
<keyword evidence="4 6" id="KW-0472">Membrane</keyword>
<feature type="transmembrane region" description="Helical" evidence="6">
    <location>
        <begin position="106"/>
        <end position="127"/>
    </location>
</feature>
<keyword evidence="10" id="KW-1185">Reference proteome</keyword>
<dbReference type="InterPro" id="IPR009915">
    <property type="entry name" value="NnrU_dom"/>
</dbReference>
<feature type="transmembrane region" description="Helical" evidence="6">
    <location>
        <begin position="272"/>
        <end position="295"/>
    </location>
</feature>
<dbReference type="Pfam" id="PF07298">
    <property type="entry name" value="NnrU"/>
    <property type="match status" value="1"/>
</dbReference>
<evidence type="ECO:0000256" key="6">
    <source>
        <dbReference type="SAM" id="Phobius"/>
    </source>
</evidence>
<evidence type="ECO:0000313" key="10">
    <source>
        <dbReference type="Proteomes" id="UP000013827"/>
    </source>
</evidence>
<evidence type="ECO:0000259" key="7">
    <source>
        <dbReference type="Pfam" id="PF00909"/>
    </source>
</evidence>
<feature type="transmembrane region" description="Helical" evidence="6">
    <location>
        <begin position="221"/>
        <end position="241"/>
    </location>
</feature>
<reference evidence="10" key="1">
    <citation type="journal article" date="2013" name="Nature">
        <title>Pan genome of the phytoplankton Emiliania underpins its global distribution.</title>
        <authorList>
            <person name="Read B.A."/>
            <person name="Kegel J."/>
            <person name="Klute M.J."/>
            <person name="Kuo A."/>
            <person name="Lefebvre S.C."/>
            <person name="Maumus F."/>
            <person name="Mayer C."/>
            <person name="Miller J."/>
            <person name="Monier A."/>
            <person name="Salamov A."/>
            <person name="Young J."/>
            <person name="Aguilar M."/>
            <person name="Claverie J.M."/>
            <person name="Frickenhaus S."/>
            <person name="Gonzalez K."/>
            <person name="Herman E.K."/>
            <person name="Lin Y.C."/>
            <person name="Napier J."/>
            <person name="Ogata H."/>
            <person name="Sarno A.F."/>
            <person name="Shmutz J."/>
            <person name="Schroeder D."/>
            <person name="de Vargas C."/>
            <person name="Verret F."/>
            <person name="von Dassow P."/>
            <person name="Valentin K."/>
            <person name="Van de Peer Y."/>
            <person name="Wheeler G."/>
            <person name="Dacks J.B."/>
            <person name="Delwiche C.F."/>
            <person name="Dyhrman S.T."/>
            <person name="Glockner G."/>
            <person name="John U."/>
            <person name="Richards T."/>
            <person name="Worden A.Z."/>
            <person name="Zhang X."/>
            <person name="Grigoriev I.V."/>
            <person name="Allen A.E."/>
            <person name="Bidle K."/>
            <person name="Borodovsky M."/>
            <person name="Bowler C."/>
            <person name="Brownlee C."/>
            <person name="Cock J.M."/>
            <person name="Elias M."/>
            <person name="Gladyshev V.N."/>
            <person name="Groth M."/>
            <person name="Guda C."/>
            <person name="Hadaegh A."/>
            <person name="Iglesias-Rodriguez M.D."/>
            <person name="Jenkins J."/>
            <person name="Jones B.M."/>
            <person name="Lawson T."/>
            <person name="Leese F."/>
            <person name="Lindquist E."/>
            <person name="Lobanov A."/>
            <person name="Lomsadze A."/>
            <person name="Malik S.B."/>
            <person name="Marsh M.E."/>
            <person name="Mackinder L."/>
            <person name="Mock T."/>
            <person name="Mueller-Roeber B."/>
            <person name="Pagarete A."/>
            <person name="Parker M."/>
            <person name="Probert I."/>
            <person name="Quesneville H."/>
            <person name="Raines C."/>
            <person name="Rensing S.A."/>
            <person name="Riano-Pachon D.M."/>
            <person name="Richier S."/>
            <person name="Rokitta S."/>
            <person name="Shiraiwa Y."/>
            <person name="Soanes D.M."/>
            <person name="van der Giezen M."/>
            <person name="Wahlund T.M."/>
            <person name="Williams B."/>
            <person name="Wilson W."/>
            <person name="Wolfe G."/>
            <person name="Wurch L.L."/>
        </authorList>
    </citation>
    <scope>NUCLEOTIDE SEQUENCE</scope>
</reference>
<feature type="domain" description="NnrU" evidence="8">
    <location>
        <begin position="156"/>
        <end position="369"/>
    </location>
</feature>
<evidence type="ECO:0000259" key="8">
    <source>
        <dbReference type="Pfam" id="PF07298"/>
    </source>
</evidence>
<comment type="subcellular location">
    <subcellularLocation>
        <location evidence="1">Membrane</location>
        <topology evidence="1">Multi-pass membrane protein</topology>
    </subcellularLocation>
</comment>
<feature type="transmembrane region" description="Helical" evidence="6">
    <location>
        <begin position="147"/>
        <end position="168"/>
    </location>
</feature>